<comment type="caution">
    <text evidence="1">The sequence shown here is derived from an EMBL/GenBank/DDBJ whole genome shotgun (WGS) entry which is preliminary data.</text>
</comment>
<reference evidence="1" key="1">
    <citation type="submission" date="2021-06" db="EMBL/GenBank/DDBJ databases">
        <authorList>
            <person name="Kallberg Y."/>
            <person name="Tangrot J."/>
            <person name="Rosling A."/>
        </authorList>
    </citation>
    <scope>NUCLEOTIDE SEQUENCE</scope>
    <source>
        <strain evidence="1">CL356</strain>
    </source>
</reference>
<dbReference type="EMBL" id="CAJVPT010010754">
    <property type="protein sequence ID" value="CAG8573155.1"/>
    <property type="molecule type" value="Genomic_DNA"/>
</dbReference>
<accession>A0ACA9M6X6</accession>
<evidence type="ECO:0000313" key="2">
    <source>
        <dbReference type="Proteomes" id="UP000789525"/>
    </source>
</evidence>
<name>A0ACA9M6X6_9GLOM</name>
<keyword evidence="2" id="KW-1185">Reference proteome</keyword>
<proteinExistence type="predicted"/>
<gene>
    <name evidence="1" type="ORF">ACOLOM_LOCUS5678</name>
</gene>
<dbReference type="Proteomes" id="UP000789525">
    <property type="component" value="Unassembled WGS sequence"/>
</dbReference>
<protein>
    <submittedName>
        <fullName evidence="1">14280_t:CDS:1</fullName>
    </submittedName>
</protein>
<sequence>MSEGFNLDGLSEEAKKLIRGEGFPVVSHSIELNYDYWGSDEILKAILPDGMEAPSSFTQVGHIAHMNLRDEFLPWKDLIGQVILDKNPKVTTVVNKTDNIDSTYRVFNMEILAGESNLIAEVKESNCRFRFDFSQVYWNSRLHTEHERLIKMFKGGDYICDVFAGVGPFSIPSAKKGCIVYANDLNPASYNETPENDVVERINSVLGHPLQTDTYRVHFVRKVSPKKDMFCVSFRLSKAVAFAHGSAKRKQETIDVTSDLDGTSEVDPTSKKLKSDEYETS</sequence>
<evidence type="ECO:0000313" key="1">
    <source>
        <dbReference type="EMBL" id="CAG8573155.1"/>
    </source>
</evidence>
<organism evidence="1 2">
    <name type="scientific">Acaulospora colombiana</name>
    <dbReference type="NCBI Taxonomy" id="27376"/>
    <lineage>
        <taxon>Eukaryota</taxon>
        <taxon>Fungi</taxon>
        <taxon>Fungi incertae sedis</taxon>
        <taxon>Mucoromycota</taxon>
        <taxon>Glomeromycotina</taxon>
        <taxon>Glomeromycetes</taxon>
        <taxon>Diversisporales</taxon>
        <taxon>Acaulosporaceae</taxon>
        <taxon>Acaulospora</taxon>
    </lineage>
</organism>